<reference evidence="3" key="1">
    <citation type="submission" date="2014-01" db="EMBL/GenBank/DDBJ databases">
        <authorList>
            <person name="Aslett M."/>
        </authorList>
    </citation>
    <scope>NUCLEOTIDE SEQUENCE</scope>
</reference>
<protein>
    <submittedName>
        <fullName evidence="3">Uncharacterized protein</fullName>
    </submittedName>
</protein>
<keyword evidence="2" id="KW-0472">Membrane</keyword>
<evidence type="ECO:0000313" key="4">
    <source>
        <dbReference type="Proteomes" id="UP000030665"/>
    </source>
</evidence>
<name>A0A077Z6P4_TRITR</name>
<dbReference type="AlphaFoldDB" id="A0A077Z6P4"/>
<feature type="region of interest" description="Disordered" evidence="1">
    <location>
        <begin position="43"/>
        <end position="105"/>
    </location>
</feature>
<accession>A0A077Z6P4</accession>
<reference evidence="3" key="2">
    <citation type="submission" date="2014-03" db="EMBL/GenBank/DDBJ databases">
        <title>The whipworm genome and dual-species transcriptomics of an intimate host-pathogen interaction.</title>
        <authorList>
            <person name="Foth B.J."/>
            <person name="Tsai I.J."/>
            <person name="Reid A.J."/>
            <person name="Bancroft A.J."/>
            <person name="Nichol S."/>
            <person name="Tracey A."/>
            <person name="Holroyd N."/>
            <person name="Cotton J.A."/>
            <person name="Stanley E.J."/>
            <person name="Zarowiecki M."/>
            <person name="Liu J.Z."/>
            <person name="Huckvale T."/>
            <person name="Cooper P.J."/>
            <person name="Grencis R.K."/>
            <person name="Berriman M."/>
        </authorList>
    </citation>
    <scope>NUCLEOTIDE SEQUENCE [LARGE SCALE GENOMIC DNA]</scope>
</reference>
<feature type="transmembrane region" description="Helical" evidence="2">
    <location>
        <begin position="135"/>
        <end position="156"/>
    </location>
</feature>
<dbReference type="EMBL" id="HG805958">
    <property type="protein sequence ID" value="CDW55499.1"/>
    <property type="molecule type" value="Genomic_DNA"/>
</dbReference>
<feature type="compositionally biased region" description="Basic and acidic residues" evidence="1">
    <location>
        <begin position="78"/>
        <end position="94"/>
    </location>
</feature>
<dbReference type="Proteomes" id="UP000030665">
    <property type="component" value="Unassembled WGS sequence"/>
</dbReference>
<keyword evidence="4" id="KW-1185">Reference proteome</keyword>
<proteinExistence type="predicted"/>
<evidence type="ECO:0000313" key="3">
    <source>
        <dbReference type="EMBL" id="CDW55499.1"/>
    </source>
</evidence>
<evidence type="ECO:0000256" key="2">
    <source>
        <dbReference type="SAM" id="Phobius"/>
    </source>
</evidence>
<sequence length="220" mass="24314">MLLLQWDVYALVEQDVFTDEALSRGRLDADSLATEFDAVHAHIPTERMSDDDQQKLQSPPVMNWPASDSIGGQSSKYDLSKKNKFESEPPDRDPTTPANAAEKNQRTYSIQPNLFGLLKALLIAWDHLMAHQQQAVLCLSLSAGLALLLVVVLGIVQSCRPESARCNDKNVQENHRKLLVSEDGPTDVDLLDRNAVSFIRFANLTPPRSAVGANGTHFLP</sequence>
<feature type="compositionally biased region" description="Basic and acidic residues" evidence="1">
    <location>
        <begin position="43"/>
        <end position="54"/>
    </location>
</feature>
<keyword evidence="2" id="KW-0812">Transmembrane</keyword>
<evidence type="ECO:0000256" key="1">
    <source>
        <dbReference type="SAM" id="MobiDB-lite"/>
    </source>
</evidence>
<keyword evidence="2" id="KW-1133">Transmembrane helix</keyword>
<organism evidence="3 4">
    <name type="scientific">Trichuris trichiura</name>
    <name type="common">Whipworm</name>
    <name type="synonym">Trichocephalus trichiurus</name>
    <dbReference type="NCBI Taxonomy" id="36087"/>
    <lineage>
        <taxon>Eukaryota</taxon>
        <taxon>Metazoa</taxon>
        <taxon>Ecdysozoa</taxon>
        <taxon>Nematoda</taxon>
        <taxon>Enoplea</taxon>
        <taxon>Dorylaimia</taxon>
        <taxon>Trichinellida</taxon>
        <taxon>Trichuridae</taxon>
        <taxon>Trichuris</taxon>
    </lineage>
</organism>
<gene>
    <name evidence="3" type="ORF">TTRE_0000377101</name>
</gene>